<protein>
    <submittedName>
        <fullName evidence="2">Uncharacterized protein</fullName>
    </submittedName>
</protein>
<dbReference type="AlphaFoldDB" id="A0A0H4WZ63"/>
<accession>A0A0H4WZ63</accession>
<proteinExistence type="predicted"/>
<evidence type="ECO:0000313" key="3">
    <source>
        <dbReference type="Proteomes" id="UP000009026"/>
    </source>
</evidence>
<dbReference type="STRING" id="1297742.A176_005648"/>
<dbReference type="EMBL" id="CP012109">
    <property type="protein sequence ID" value="AKQ68736.1"/>
    <property type="molecule type" value="Genomic_DNA"/>
</dbReference>
<organism evidence="2 3">
    <name type="scientific">Pseudomyxococcus hansupus</name>
    <dbReference type="NCBI Taxonomy" id="1297742"/>
    <lineage>
        <taxon>Bacteria</taxon>
        <taxon>Pseudomonadati</taxon>
        <taxon>Myxococcota</taxon>
        <taxon>Myxococcia</taxon>
        <taxon>Myxococcales</taxon>
        <taxon>Cystobacterineae</taxon>
        <taxon>Myxococcaceae</taxon>
        <taxon>Pseudomyxococcus</taxon>
    </lineage>
</organism>
<reference evidence="2 3" key="1">
    <citation type="journal article" date="2016" name="PLoS ONE">
        <title>Complete Genome Sequence and Comparative Genomics of a Novel Myxobacterium Myxococcus hansupus.</title>
        <authorList>
            <person name="Sharma G."/>
            <person name="Narwani T."/>
            <person name="Subramanian S."/>
        </authorList>
    </citation>
    <scope>NUCLEOTIDE SEQUENCE [LARGE SCALE GENOMIC DNA]</scope>
    <source>
        <strain evidence="3">mixupus</strain>
    </source>
</reference>
<sequence length="40" mass="4580">MLSWRRQGPPPLRDATLRPRPWGKHAGRARLPFLTYAGVP</sequence>
<keyword evidence="3" id="KW-1185">Reference proteome</keyword>
<evidence type="ECO:0000256" key="1">
    <source>
        <dbReference type="SAM" id="MobiDB-lite"/>
    </source>
</evidence>
<dbReference type="KEGG" id="mym:A176_005648"/>
<dbReference type="PATRIC" id="fig|1297742.4.peg.5745"/>
<evidence type="ECO:0000313" key="2">
    <source>
        <dbReference type="EMBL" id="AKQ68736.1"/>
    </source>
</evidence>
<name>A0A0H4WZ63_9BACT</name>
<dbReference type="Proteomes" id="UP000009026">
    <property type="component" value="Chromosome"/>
</dbReference>
<gene>
    <name evidence="2" type="ORF">A176_005648</name>
</gene>
<feature type="region of interest" description="Disordered" evidence="1">
    <location>
        <begin position="1"/>
        <end position="25"/>
    </location>
</feature>